<keyword evidence="3" id="KW-1185">Reference proteome</keyword>
<evidence type="ECO:0000313" key="2">
    <source>
        <dbReference type="EMBL" id="OVA04095.1"/>
    </source>
</evidence>
<gene>
    <name evidence="2" type="ORF">BVC80_4581g1</name>
</gene>
<dbReference type="AlphaFoldDB" id="A0A200Q121"/>
<sequence>MAAILYKVLQWVHNINPLLRISNHSPGMLHHILRVCKLSPTPGATGGGVIRDDWGILLAAFHSFYGSGSNNVAETRALLDGLLLCQQLGITNFIVKVDSKLVAGWYNQKCSIPWHLSLWWQRIREATVNLNINLKHVYRELNSSADFMASLGLSSRSNCSIMTDFPMRLVGLACLDRLGMPYIRLG</sequence>
<dbReference type="InterPro" id="IPR044730">
    <property type="entry name" value="RNase_H-like_dom_plant"/>
</dbReference>
<dbReference type="InterPro" id="IPR053151">
    <property type="entry name" value="RNase_H-like"/>
</dbReference>
<evidence type="ECO:0000259" key="1">
    <source>
        <dbReference type="Pfam" id="PF13456"/>
    </source>
</evidence>
<dbReference type="PANTHER" id="PTHR47723:SF19">
    <property type="entry name" value="POLYNUCLEOTIDYL TRANSFERASE, RIBONUCLEASE H-LIKE SUPERFAMILY PROTEIN"/>
    <property type="match status" value="1"/>
</dbReference>
<comment type="caution">
    <text evidence="2">The sequence shown here is derived from an EMBL/GenBank/DDBJ whole genome shotgun (WGS) entry which is preliminary data.</text>
</comment>
<protein>
    <recommendedName>
        <fullName evidence="1">RNase H type-1 domain-containing protein</fullName>
    </recommendedName>
</protein>
<feature type="domain" description="RNase H type-1" evidence="1">
    <location>
        <begin position="44"/>
        <end position="150"/>
    </location>
</feature>
<reference evidence="2 3" key="1">
    <citation type="journal article" date="2017" name="Mol. Plant">
        <title>The Genome of Medicinal Plant Macleaya cordata Provides New Insights into Benzylisoquinoline Alkaloids Metabolism.</title>
        <authorList>
            <person name="Liu X."/>
            <person name="Liu Y."/>
            <person name="Huang P."/>
            <person name="Ma Y."/>
            <person name="Qing Z."/>
            <person name="Tang Q."/>
            <person name="Cao H."/>
            <person name="Cheng P."/>
            <person name="Zheng Y."/>
            <person name="Yuan Z."/>
            <person name="Zhou Y."/>
            <person name="Liu J."/>
            <person name="Tang Z."/>
            <person name="Zhuo Y."/>
            <person name="Zhang Y."/>
            <person name="Yu L."/>
            <person name="Huang J."/>
            <person name="Yang P."/>
            <person name="Peng Q."/>
            <person name="Zhang J."/>
            <person name="Jiang W."/>
            <person name="Zhang Z."/>
            <person name="Lin K."/>
            <person name="Ro D.K."/>
            <person name="Chen X."/>
            <person name="Xiong X."/>
            <person name="Shang Y."/>
            <person name="Huang S."/>
            <person name="Zeng J."/>
        </authorList>
    </citation>
    <scope>NUCLEOTIDE SEQUENCE [LARGE SCALE GENOMIC DNA]</scope>
    <source>
        <strain evidence="3">cv. BLH2017</strain>
        <tissue evidence="2">Root</tissue>
    </source>
</reference>
<dbReference type="Pfam" id="PF13456">
    <property type="entry name" value="RVT_3"/>
    <property type="match status" value="1"/>
</dbReference>
<dbReference type="PANTHER" id="PTHR47723">
    <property type="entry name" value="OS05G0353850 PROTEIN"/>
    <property type="match status" value="1"/>
</dbReference>
<dbReference type="Proteomes" id="UP000195402">
    <property type="component" value="Unassembled WGS sequence"/>
</dbReference>
<dbReference type="OMA" id="GQFICAC"/>
<dbReference type="GO" id="GO:0003676">
    <property type="term" value="F:nucleic acid binding"/>
    <property type="evidence" value="ECO:0007669"/>
    <property type="project" value="InterPro"/>
</dbReference>
<dbReference type="InterPro" id="IPR036397">
    <property type="entry name" value="RNaseH_sf"/>
</dbReference>
<dbReference type="OrthoDB" id="1424721at2759"/>
<evidence type="ECO:0000313" key="3">
    <source>
        <dbReference type="Proteomes" id="UP000195402"/>
    </source>
</evidence>
<dbReference type="InterPro" id="IPR002156">
    <property type="entry name" value="RNaseH_domain"/>
</dbReference>
<dbReference type="GO" id="GO:0004523">
    <property type="term" value="F:RNA-DNA hybrid ribonuclease activity"/>
    <property type="evidence" value="ECO:0007669"/>
    <property type="project" value="InterPro"/>
</dbReference>
<organism evidence="2 3">
    <name type="scientific">Macleaya cordata</name>
    <name type="common">Five-seeded plume-poppy</name>
    <name type="synonym">Bocconia cordata</name>
    <dbReference type="NCBI Taxonomy" id="56857"/>
    <lineage>
        <taxon>Eukaryota</taxon>
        <taxon>Viridiplantae</taxon>
        <taxon>Streptophyta</taxon>
        <taxon>Embryophyta</taxon>
        <taxon>Tracheophyta</taxon>
        <taxon>Spermatophyta</taxon>
        <taxon>Magnoliopsida</taxon>
        <taxon>Ranunculales</taxon>
        <taxon>Papaveraceae</taxon>
        <taxon>Papaveroideae</taxon>
        <taxon>Macleaya</taxon>
    </lineage>
</organism>
<dbReference type="EMBL" id="MVGT01003404">
    <property type="protein sequence ID" value="OVA04095.1"/>
    <property type="molecule type" value="Genomic_DNA"/>
</dbReference>
<dbReference type="CDD" id="cd06222">
    <property type="entry name" value="RNase_H_like"/>
    <property type="match status" value="1"/>
</dbReference>
<dbReference type="SUPFAM" id="SSF53098">
    <property type="entry name" value="Ribonuclease H-like"/>
    <property type="match status" value="1"/>
</dbReference>
<dbReference type="Gene3D" id="3.30.420.10">
    <property type="entry name" value="Ribonuclease H-like superfamily/Ribonuclease H"/>
    <property type="match status" value="1"/>
</dbReference>
<accession>A0A200Q121</accession>
<proteinExistence type="predicted"/>
<name>A0A200Q121_MACCD</name>
<dbReference type="InterPro" id="IPR012337">
    <property type="entry name" value="RNaseH-like_sf"/>
</dbReference>
<dbReference type="InParanoid" id="A0A200Q121"/>